<dbReference type="InterPro" id="IPR012617">
    <property type="entry name" value="AATF_C"/>
</dbReference>
<dbReference type="InterPro" id="IPR025160">
    <property type="entry name" value="AATF"/>
</dbReference>
<evidence type="ECO:0008006" key="6">
    <source>
        <dbReference type="Google" id="ProtNLM"/>
    </source>
</evidence>
<evidence type="ECO:0000259" key="4">
    <source>
        <dbReference type="Pfam" id="PF13339"/>
    </source>
</evidence>
<evidence type="ECO:0000256" key="2">
    <source>
        <dbReference type="SAM" id="MobiDB-lite"/>
    </source>
</evidence>
<feature type="region of interest" description="Disordered" evidence="2">
    <location>
        <begin position="1"/>
        <end position="125"/>
    </location>
</feature>
<dbReference type="EMBL" id="GCKF01025633">
    <property type="protein sequence ID" value="JAG98432.1"/>
    <property type="molecule type" value="Transcribed_RNA"/>
</dbReference>
<dbReference type="PANTHER" id="PTHR15565:SF0">
    <property type="entry name" value="PROTEIN AATF"/>
    <property type="match status" value="1"/>
</dbReference>
<reference evidence="5" key="1">
    <citation type="submission" date="2015-03" db="EMBL/GenBank/DDBJ databases">
        <title>A transcriptome of Araucaria cunninghamii, an australian fine timber species.</title>
        <authorList>
            <person name="Jing Yi C.J.Y."/>
            <person name="Yin San L.Y.S."/>
            <person name="Abdul Karim S.S."/>
            <person name="Wan Azmi N.N."/>
            <person name="Hercus R.R."/>
            <person name="Croft L.L."/>
        </authorList>
    </citation>
    <scope>NUCLEOTIDE SEQUENCE</scope>
    <source>
        <strain evidence="5">MI0301</strain>
        <tissue evidence="5">Leaf</tissue>
    </source>
</reference>
<feature type="compositionally biased region" description="Basic and acidic residues" evidence="2">
    <location>
        <begin position="47"/>
        <end position="57"/>
    </location>
</feature>
<proteinExistence type="inferred from homology"/>
<dbReference type="GO" id="GO:0005730">
    <property type="term" value="C:nucleolus"/>
    <property type="evidence" value="ECO:0007669"/>
    <property type="project" value="TreeGrafter"/>
</dbReference>
<evidence type="ECO:0000256" key="1">
    <source>
        <dbReference type="ARBA" id="ARBA00008966"/>
    </source>
</evidence>
<feature type="domain" description="AATF leucine zipper-containing" evidence="4">
    <location>
        <begin position="155"/>
        <end position="290"/>
    </location>
</feature>
<comment type="similarity">
    <text evidence="1">Belongs to the AATF family.</text>
</comment>
<organism evidence="5">
    <name type="scientific">Araucaria cunninghamii</name>
    <name type="common">Hoop pine</name>
    <name type="synonym">Moreton Bay pine</name>
    <dbReference type="NCBI Taxonomy" id="56994"/>
    <lineage>
        <taxon>Eukaryota</taxon>
        <taxon>Viridiplantae</taxon>
        <taxon>Streptophyta</taxon>
        <taxon>Embryophyta</taxon>
        <taxon>Tracheophyta</taxon>
        <taxon>Spermatophyta</taxon>
        <taxon>Pinopsida</taxon>
        <taxon>Pinidae</taxon>
        <taxon>Conifers II</taxon>
        <taxon>Araucariales</taxon>
        <taxon>Araucariaceae</taxon>
        <taxon>Araucaria</taxon>
    </lineage>
</organism>
<evidence type="ECO:0000259" key="3">
    <source>
        <dbReference type="Pfam" id="PF08164"/>
    </source>
</evidence>
<protein>
    <recommendedName>
        <fullName evidence="6">Apoptosis-antagonizing transcription factor C-terminal domain-containing protein</fullName>
    </recommendedName>
</protein>
<dbReference type="Pfam" id="PF08164">
    <property type="entry name" value="TRAUB"/>
    <property type="match status" value="1"/>
</dbReference>
<feature type="compositionally biased region" description="Basic and acidic residues" evidence="2">
    <location>
        <begin position="71"/>
        <end position="81"/>
    </location>
</feature>
<accession>A0A0D6R3L6</accession>
<dbReference type="PANTHER" id="PTHR15565">
    <property type="entry name" value="AATF PROTEIN APOPTOSIS ANTAGONIZING TRANSCRIPTION FACTOR"/>
    <property type="match status" value="1"/>
</dbReference>
<dbReference type="AlphaFoldDB" id="A0A0D6R3L6"/>
<dbReference type="InterPro" id="IPR039223">
    <property type="entry name" value="AATF/Bfr2"/>
</dbReference>
<dbReference type="Pfam" id="PF13339">
    <property type="entry name" value="AATF-Che1"/>
    <property type="match status" value="1"/>
</dbReference>
<feature type="compositionally biased region" description="Acidic residues" evidence="2">
    <location>
        <begin position="105"/>
        <end position="117"/>
    </location>
</feature>
<name>A0A0D6R3L6_ARACU</name>
<sequence length="464" mass="52371">MPAPKKLTVEDEVDDAGFGEETHYFFGDSDSEELHETDNDFPGSLPEDGRLRLRPDITLEGPQYSGKKTKRSEAFGEDDKNWQLAGDGVSRKRQYATHSDSESISADEIDSEEDEDGPGTVQKDDEMVALTKEYTDLREQEENLLKSLKKHGDEDSRKGQAVRNQKALWDKALEIRISLQKVFSSSNRLPQVSVKSSFCKFDNKIDKAYSELLSSAGQTLDCLLDLQEMLIEKNNVINEAFENGKSKLGNEDHVDNGTPSQTDAAWARIKTLYSRIAPFRNNSVDKWHRKTQLSVGAAAMKSKLRAFNQSISQQVATYMRDPRSMMKRMQLMRSSVDVIGTSPHAAMDKKSDDAEKLAQELDENGDPELLDDSEFYQQLLQEFLESTDPSSLGANIYSFKRMNRKRKVVDRRASKSRKIRYNVHDKIVNFMAPEPMVIPPMAPKLFSNLFGQLNSQTVGATVSS</sequence>
<feature type="domain" description="Apoptosis-antagonizing transcription factor C-terminal" evidence="3">
    <location>
        <begin position="376"/>
        <end position="450"/>
    </location>
</feature>
<evidence type="ECO:0000313" key="5">
    <source>
        <dbReference type="EMBL" id="JAG98432.1"/>
    </source>
</evidence>